<dbReference type="Proteomes" id="UP000298061">
    <property type="component" value="Unassembled WGS sequence"/>
</dbReference>
<evidence type="ECO:0000256" key="7">
    <source>
        <dbReference type="ARBA" id="ARBA00038459"/>
    </source>
</evidence>
<keyword evidence="12" id="KW-1185">Reference proteome</keyword>
<dbReference type="Gene3D" id="1.20.1250.20">
    <property type="entry name" value="MFS general substrate transporter like domains"/>
    <property type="match status" value="1"/>
</dbReference>
<dbReference type="InterPro" id="IPR036259">
    <property type="entry name" value="MFS_trans_sf"/>
</dbReference>
<comment type="caution">
    <text evidence="11">The sequence shown here is derived from an EMBL/GenBank/DDBJ whole genome shotgun (WGS) entry which is preliminary data.</text>
</comment>
<feature type="transmembrane region" description="Helical" evidence="9">
    <location>
        <begin position="441"/>
        <end position="461"/>
    </location>
</feature>
<keyword evidence="2" id="KW-0813">Transport</keyword>
<dbReference type="GO" id="GO:0005886">
    <property type="term" value="C:plasma membrane"/>
    <property type="evidence" value="ECO:0007669"/>
    <property type="project" value="UniProtKB-SubCell"/>
</dbReference>
<evidence type="ECO:0000313" key="11">
    <source>
        <dbReference type="EMBL" id="TFY83439.1"/>
    </source>
</evidence>
<feature type="region of interest" description="Disordered" evidence="8">
    <location>
        <begin position="1"/>
        <end position="29"/>
    </location>
</feature>
<evidence type="ECO:0000259" key="10">
    <source>
        <dbReference type="PROSITE" id="PS50850"/>
    </source>
</evidence>
<feature type="transmembrane region" description="Helical" evidence="9">
    <location>
        <begin position="405"/>
        <end position="429"/>
    </location>
</feature>
<dbReference type="STRING" id="135208.A0A4Z0ABP8"/>
<gene>
    <name evidence="11" type="ORF">EWM64_g559</name>
</gene>
<reference evidence="11 12" key="1">
    <citation type="submission" date="2019-02" db="EMBL/GenBank/DDBJ databases">
        <title>Genome sequencing of the rare red list fungi Hericium alpestre (H. flagellum).</title>
        <authorList>
            <person name="Buettner E."/>
            <person name="Kellner H."/>
        </authorList>
    </citation>
    <scope>NUCLEOTIDE SEQUENCE [LARGE SCALE GENOMIC DNA]</scope>
    <source>
        <strain evidence="11 12">DSM 108284</strain>
    </source>
</reference>
<dbReference type="OrthoDB" id="3357846at2759"/>
<dbReference type="PROSITE" id="PS50850">
    <property type="entry name" value="MFS"/>
    <property type="match status" value="1"/>
</dbReference>
<proteinExistence type="inferred from homology"/>
<name>A0A4Z0ABP8_9AGAM</name>
<evidence type="ECO:0000256" key="1">
    <source>
        <dbReference type="ARBA" id="ARBA00004651"/>
    </source>
</evidence>
<dbReference type="EMBL" id="SFCI01000028">
    <property type="protein sequence ID" value="TFY83439.1"/>
    <property type="molecule type" value="Genomic_DNA"/>
</dbReference>
<dbReference type="AlphaFoldDB" id="A0A4Z0ABP8"/>
<dbReference type="PANTHER" id="PTHR23502:SF186">
    <property type="entry name" value="MAJOR FACILITATOR SUPERFAMILY (MFS) PROFILE DOMAIN-CONTAINING PROTEIN"/>
    <property type="match status" value="1"/>
</dbReference>
<keyword evidence="6 9" id="KW-0472">Membrane</keyword>
<protein>
    <recommendedName>
        <fullName evidence="10">Major facilitator superfamily (MFS) profile domain-containing protein</fullName>
    </recommendedName>
</protein>
<feature type="transmembrane region" description="Helical" evidence="9">
    <location>
        <begin position="260"/>
        <end position="285"/>
    </location>
</feature>
<feature type="transmembrane region" description="Helical" evidence="9">
    <location>
        <begin position="373"/>
        <end position="393"/>
    </location>
</feature>
<feature type="transmembrane region" description="Helical" evidence="9">
    <location>
        <begin position="98"/>
        <end position="119"/>
    </location>
</feature>
<evidence type="ECO:0000256" key="3">
    <source>
        <dbReference type="ARBA" id="ARBA00022475"/>
    </source>
</evidence>
<dbReference type="CDD" id="cd17323">
    <property type="entry name" value="MFS_Tpo1_MDR_like"/>
    <property type="match status" value="1"/>
</dbReference>
<evidence type="ECO:0000256" key="9">
    <source>
        <dbReference type="SAM" id="Phobius"/>
    </source>
</evidence>
<feature type="transmembrane region" description="Helical" evidence="9">
    <location>
        <begin position="188"/>
        <end position="211"/>
    </location>
</feature>
<dbReference type="InterPro" id="IPR011701">
    <property type="entry name" value="MFS"/>
</dbReference>
<keyword evidence="3" id="KW-1003">Cell membrane</keyword>
<dbReference type="InterPro" id="IPR020846">
    <property type="entry name" value="MFS_dom"/>
</dbReference>
<accession>A0A4Z0ABP8</accession>
<keyword evidence="4 9" id="KW-0812">Transmembrane</keyword>
<evidence type="ECO:0000256" key="5">
    <source>
        <dbReference type="ARBA" id="ARBA00022989"/>
    </source>
</evidence>
<sequence length="507" mass="56001">MQAEQALSEVAPEDCGAEQVNDSPPAALPVSAGAKKEKHVEWNAAGHTVHMPPKYQGNGTADHPYVVDWDLGDPENPYNWSSTRKWLITSQMFGRRRIFLCTYSMYTLFHLGGALAHNIPTLLITRLLAGISGSAPLTNAGGAISDLFNARERGVASALYSTAPFLGPVTGPIVGGFVSENPHLGWRFTFWLMLILSAVNFFLESILIIYCQQYGPVLLRRRARKLEKESGGLMTYTTAYDLKRNMPFRELMWINLTRPFVFLFTEPIVTLMALYISVAYATLYAEFAAFPIVFQDHRGFSPGTGGLAFLGIGFGVVVGTALAPVQNRLYHRAIDRSEYGQAAPEERLYLAMMGGVSLPVGLFWFAWTTNPSIHWIVPILAGAPIGLAIAVILQCLNAYMMDAYTIYFASAISATVLLRSLFAAAFPLFSPVMFAALGDEWACSIFGFLALACMPVPFLFWKYGKYIRARSPFAWKEPDVTLLGDTVTSSEVATIREKEKIDYKEVA</sequence>
<keyword evidence="5 9" id="KW-1133">Transmembrane helix</keyword>
<evidence type="ECO:0000313" key="12">
    <source>
        <dbReference type="Proteomes" id="UP000298061"/>
    </source>
</evidence>
<feature type="transmembrane region" description="Helical" evidence="9">
    <location>
        <begin position="348"/>
        <end position="367"/>
    </location>
</feature>
<comment type="subcellular location">
    <subcellularLocation>
        <location evidence="1">Cell membrane</location>
        <topology evidence="1">Multi-pass membrane protein</topology>
    </subcellularLocation>
</comment>
<dbReference type="FunFam" id="1.20.1250.20:FF:000011">
    <property type="entry name" value="MFS multidrug transporter, putative"/>
    <property type="match status" value="1"/>
</dbReference>
<evidence type="ECO:0000256" key="4">
    <source>
        <dbReference type="ARBA" id="ARBA00022692"/>
    </source>
</evidence>
<dbReference type="GO" id="GO:0022857">
    <property type="term" value="F:transmembrane transporter activity"/>
    <property type="evidence" value="ECO:0007669"/>
    <property type="project" value="InterPro"/>
</dbReference>
<comment type="similarity">
    <text evidence="7">Belongs to the major facilitator superfamily. DHA1 family. Polyamines/proton antiporter (TC 2.A.1.2.16) subfamily.</text>
</comment>
<organism evidence="11 12">
    <name type="scientific">Hericium alpestre</name>
    <dbReference type="NCBI Taxonomy" id="135208"/>
    <lineage>
        <taxon>Eukaryota</taxon>
        <taxon>Fungi</taxon>
        <taxon>Dikarya</taxon>
        <taxon>Basidiomycota</taxon>
        <taxon>Agaricomycotina</taxon>
        <taxon>Agaricomycetes</taxon>
        <taxon>Russulales</taxon>
        <taxon>Hericiaceae</taxon>
        <taxon>Hericium</taxon>
    </lineage>
</organism>
<evidence type="ECO:0000256" key="6">
    <source>
        <dbReference type="ARBA" id="ARBA00023136"/>
    </source>
</evidence>
<evidence type="ECO:0000256" key="2">
    <source>
        <dbReference type="ARBA" id="ARBA00022448"/>
    </source>
</evidence>
<evidence type="ECO:0000256" key="8">
    <source>
        <dbReference type="SAM" id="MobiDB-lite"/>
    </source>
</evidence>
<dbReference type="Pfam" id="PF07690">
    <property type="entry name" value="MFS_1"/>
    <property type="match status" value="1"/>
</dbReference>
<dbReference type="PANTHER" id="PTHR23502">
    <property type="entry name" value="MAJOR FACILITATOR SUPERFAMILY"/>
    <property type="match status" value="1"/>
</dbReference>
<feature type="domain" description="Major facilitator superfamily (MFS) profile" evidence="10">
    <location>
        <begin position="1"/>
        <end position="465"/>
    </location>
</feature>
<feature type="transmembrane region" description="Helical" evidence="9">
    <location>
        <begin position="305"/>
        <end position="327"/>
    </location>
</feature>
<dbReference type="SUPFAM" id="SSF103473">
    <property type="entry name" value="MFS general substrate transporter"/>
    <property type="match status" value="1"/>
</dbReference>